<dbReference type="InterPro" id="IPR028082">
    <property type="entry name" value="Peripla_BP_I"/>
</dbReference>
<name>A0A2A9FHS5_9PSEU</name>
<reference evidence="3 4" key="1">
    <citation type="submission" date="2017-10" db="EMBL/GenBank/DDBJ databases">
        <title>Sequencing the genomes of 1000 actinobacteria strains.</title>
        <authorList>
            <person name="Klenk H.-P."/>
        </authorList>
    </citation>
    <scope>NUCLEOTIDE SEQUENCE [LARGE SCALE GENOMIC DNA]</scope>
    <source>
        <strain evidence="3 4">DSM 46092</strain>
    </source>
</reference>
<evidence type="ECO:0000313" key="4">
    <source>
        <dbReference type="Proteomes" id="UP000243542"/>
    </source>
</evidence>
<evidence type="ECO:0000313" key="3">
    <source>
        <dbReference type="EMBL" id="PFG49979.1"/>
    </source>
</evidence>
<dbReference type="Pfam" id="PF13407">
    <property type="entry name" value="Peripla_BP_4"/>
    <property type="match status" value="1"/>
</dbReference>
<comment type="caution">
    <text evidence="3">The sequence shown here is derived from an EMBL/GenBank/DDBJ whole genome shotgun (WGS) entry which is preliminary data.</text>
</comment>
<dbReference type="Gene3D" id="3.40.50.2300">
    <property type="match status" value="1"/>
</dbReference>
<proteinExistence type="predicted"/>
<dbReference type="InterPro" id="IPR025997">
    <property type="entry name" value="SBP_2_dom"/>
</dbReference>
<sequence length="383" mass="39547">MDLRKRQTRRCLRARQFFAASAAIAVTTVLLAGCDSSTGSSAAAPGGGSGNADVAAAKAAVAKYTGKPSPFPVTVPLKHAVPADAKFVYLQASDPIGALLGSLLEPAVRAAGGQFVAIPAGQTASSVQAAASSAIAMKPAVVLLPAFIPSQFGGKLQTLREGGAKIIGAGMIGAKQYGIDFCDGCEEMNALDGRVMADWVVATKGASANAVFYTVPQLSFTPTMWTAFKDEMAKLCPGCPVRNVPIDVSTFGTTAPRTIVNDLQAHAGSTVAVFSTMDMAQGLPGAMSAAGLDVSTIGGAPTPENLQDIKAGKLTAGVAIDLPTYAWTMVDAGARLMQGQEPEAGEIYSPIQILERGDITFDPSRGFSGYPDYVQRFTALWHP</sequence>
<feature type="signal peptide" evidence="1">
    <location>
        <begin position="1"/>
        <end position="32"/>
    </location>
</feature>
<keyword evidence="4" id="KW-1185">Reference proteome</keyword>
<dbReference type="PROSITE" id="PS51257">
    <property type="entry name" value="PROKAR_LIPOPROTEIN"/>
    <property type="match status" value="1"/>
</dbReference>
<gene>
    <name evidence="3" type="ORF">ATK36_5173</name>
</gene>
<evidence type="ECO:0000256" key="1">
    <source>
        <dbReference type="SAM" id="SignalP"/>
    </source>
</evidence>
<keyword evidence="1" id="KW-0732">Signal</keyword>
<evidence type="ECO:0000259" key="2">
    <source>
        <dbReference type="Pfam" id="PF13407"/>
    </source>
</evidence>
<dbReference type="Proteomes" id="UP000243542">
    <property type="component" value="Unassembled WGS sequence"/>
</dbReference>
<dbReference type="EMBL" id="PDJK01000002">
    <property type="protein sequence ID" value="PFG49979.1"/>
    <property type="molecule type" value="Genomic_DNA"/>
</dbReference>
<dbReference type="AlphaFoldDB" id="A0A2A9FHS5"/>
<dbReference type="RefSeq" id="WP_098513803.1">
    <property type="nucleotide sequence ID" value="NZ_JBIAKZ010000028.1"/>
</dbReference>
<dbReference type="SUPFAM" id="SSF53822">
    <property type="entry name" value="Periplasmic binding protein-like I"/>
    <property type="match status" value="1"/>
</dbReference>
<feature type="domain" description="Periplasmic binding protein" evidence="2">
    <location>
        <begin position="104"/>
        <end position="341"/>
    </location>
</feature>
<accession>A0A2A9FHS5</accession>
<feature type="chain" id="PRO_5038707017" evidence="1">
    <location>
        <begin position="33"/>
        <end position="383"/>
    </location>
</feature>
<organism evidence="3 4">
    <name type="scientific">Amycolatopsis sulphurea</name>
    <dbReference type="NCBI Taxonomy" id="76022"/>
    <lineage>
        <taxon>Bacteria</taxon>
        <taxon>Bacillati</taxon>
        <taxon>Actinomycetota</taxon>
        <taxon>Actinomycetes</taxon>
        <taxon>Pseudonocardiales</taxon>
        <taxon>Pseudonocardiaceae</taxon>
        <taxon>Amycolatopsis</taxon>
    </lineage>
</organism>
<protein>
    <submittedName>
        <fullName evidence="3">Ribose transport system substrate-binding protein</fullName>
    </submittedName>
</protein>